<name>A0A0B5DQI9_9RHOB</name>
<gene>
    <name evidence="1" type="ORF">P73_0659</name>
</gene>
<organism evidence="1 2">
    <name type="scientific">Celeribacter indicus</name>
    <dbReference type="NCBI Taxonomy" id="1208324"/>
    <lineage>
        <taxon>Bacteria</taxon>
        <taxon>Pseudomonadati</taxon>
        <taxon>Pseudomonadota</taxon>
        <taxon>Alphaproteobacteria</taxon>
        <taxon>Rhodobacterales</taxon>
        <taxon>Roseobacteraceae</taxon>
        <taxon>Celeribacter</taxon>
    </lineage>
</organism>
<reference evidence="1 2" key="1">
    <citation type="journal article" date="2014" name="Int. J. Syst. Evol. Microbiol.">
        <title>Celeribacter indicus sp. nov., a polycyclic aromatic hydrocarbon-degrading bacterium from deep-sea sediment and reclassification of Huaishuia halophila as Celeribacter halophilus comb. nov.</title>
        <authorList>
            <person name="Lai Q."/>
            <person name="Cao J."/>
            <person name="Yuan J."/>
            <person name="Li F."/>
            <person name="Shao Z."/>
        </authorList>
    </citation>
    <scope>NUCLEOTIDE SEQUENCE [LARGE SCALE GENOMIC DNA]</scope>
    <source>
        <strain evidence="1">P73</strain>
    </source>
</reference>
<dbReference type="Proteomes" id="UP000031521">
    <property type="component" value="Chromosome"/>
</dbReference>
<sequence>MPLYKGMAAGAQGKLGIFRESTEVIGFGRYVALRYEVPMRVLPLCLLSFAAAPAHADVFTFETPSENVQCSVGLEAGASDILCTIIEIDGPSPYPRPANCVEDWGHDFGMTDRGVVTMYCQPLDRSRDGFDRAEYGVTGEFGGFTCTSSTSGLECRNEDGHGFFLSRSVQRVF</sequence>
<keyword evidence="2" id="KW-1185">Reference proteome</keyword>
<evidence type="ECO:0000313" key="1">
    <source>
        <dbReference type="EMBL" id="AJE45374.1"/>
    </source>
</evidence>
<protein>
    <submittedName>
        <fullName evidence="1">Uncharacterized protein</fullName>
    </submittedName>
</protein>
<dbReference type="KEGG" id="cid:P73_0659"/>
<dbReference type="STRING" id="1208324.P73_0659"/>
<dbReference type="HOGENOM" id="CLU_116212_1_0_5"/>
<evidence type="ECO:0000313" key="2">
    <source>
        <dbReference type="Proteomes" id="UP000031521"/>
    </source>
</evidence>
<accession>A0A0B5DQI9</accession>
<dbReference type="Pfam" id="PF20341">
    <property type="entry name" value="DUF6636"/>
    <property type="match status" value="1"/>
</dbReference>
<dbReference type="InterPro" id="IPR046576">
    <property type="entry name" value="DUF6636"/>
</dbReference>
<proteinExistence type="predicted"/>
<dbReference type="AlphaFoldDB" id="A0A0B5DQI9"/>
<dbReference type="EMBL" id="CP004393">
    <property type="protein sequence ID" value="AJE45374.1"/>
    <property type="molecule type" value="Genomic_DNA"/>
</dbReference>